<dbReference type="GO" id="GO:0005254">
    <property type="term" value="F:chloride channel activity"/>
    <property type="evidence" value="ECO:0007669"/>
    <property type="project" value="InterPro"/>
</dbReference>
<feature type="transmembrane region" description="Helical" evidence="8">
    <location>
        <begin position="73"/>
        <end position="91"/>
    </location>
</feature>
<dbReference type="PANTHER" id="PTHR33281">
    <property type="entry name" value="UPF0187 PROTEIN YNEE"/>
    <property type="match status" value="1"/>
</dbReference>
<dbReference type="OrthoDB" id="1368at2759"/>
<keyword evidence="5 8" id="KW-1133">Transmembrane helix</keyword>
<protein>
    <submittedName>
        <fullName evidence="9">Uncharacterized protein</fullName>
    </submittedName>
</protein>
<feature type="transmembrane region" description="Helical" evidence="8">
    <location>
        <begin position="282"/>
        <end position="301"/>
    </location>
</feature>
<keyword evidence="3" id="KW-1003">Cell membrane</keyword>
<keyword evidence="7 8" id="KW-0472">Membrane</keyword>
<evidence type="ECO:0000256" key="5">
    <source>
        <dbReference type="ARBA" id="ARBA00022989"/>
    </source>
</evidence>
<evidence type="ECO:0000256" key="1">
    <source>
        <dbReference type="ARBA" id="ARBA00004651"/>
    </source>
</evidence>
<evidence type="ECO:0000256" key="8">
    <source>
        <dbReference type="SAM" id="Phobius"/>
    </source>
</evidence>
<feature type="transmembrane region" description="Helical" evidence="8">
    <location>
        <begin position="12"/>
        <end position="38"/>
    </location>
</feature>
<dbReference type="EMBL" id="LNIX01000005">
    <property type="protein sequence ID" value="OXA53807.1"/>
    <property type="molecule type" value="Genomic_DNA"/>
</dbReference>
<sequence length="464" mass="52351">MSKPLFFRLAGTVILTIWWKIILLALYTGSVVSFYLYLNLPPDLGVEKASITTLVSRDDDDHHHDHDHPRVEFPQILVPVLGVVTGLLLVFRTNTAYDRYWEGRRTWSTMTVAIRTLTRCIWVMVASEGTAKEVVEKTSAINLLIAFAYATKNYLREEYSYEEPDLYHLIRHIPRFSKPSTNMAWDVRKGNISDKLATPQSQEGRSNRRAALARQLSLTAYAVVTPTNIPIELSYYIASYIKKVNDGGMIDSASLTQMNNALTSLVDSLTVFERIQRTPIPLAYSVHLNQAVWLYLLVLPFHVVGELGWFTVLAVMLASFALLGLLGIGNEIENPFGYHPNDLPLDDFCKVIQVEIQTIIGYHIRNPDIWILSKHNRPLGRESGLSAPELIKMEEPEVQNLLTSKALRLSRMGLDKIIEEEEGALMEVVVVDGPPEDGGKDDIDGDEKDGEIINLKRASVKKRH</sequence>
<name>A0A226E9S8_FOLCA</name>
<dbReference type="Proteomes" id="UP000198287">
    <property type="component" value="Unassembled WGS sequence"/>
</dbReference>
<organism evidence="9 10">
    <name type="scientific">Folsomia candida</name>
    <name type="common">Springtail</name>
    <dbReference type="NCBI Taxonomy" id="158441"/>
    <lineage>
        <taxon>Eukaryota</taxon>
        <taxon>Metazoa</taxon>
        <taxon>Ecdysozoa</taxon>
        <taxon>Arthropoda</taxon>
        <taxon>Hexapoda</taxon>
        <taxon>Collembola</taxon>
        <taxon>Entomobryomorpha</taxon>
        <taxon>Isotomoidea</taxon>
        <taxon>Isotomidae</taxon>
        <taxon>Proisotominae</taxon>
        <taxon>Folsomia</taxon>
    </lineage>
</organism>
<evidence type="ECO:0000313" key="10">
    <source>
        <dbReference type="Proteomes" id="UP000198287"/>
    </source>
</evidence>
<comment type="caution">
    <text evidence="9">The sequence shown here is derived from an EMBL/GenBank/DDBJ whole genome shotgun (WGS) entry which is preliminary data.</text>
</comment>
<dbReference type="Pfam" id="PF25539">
    <property type="entry name" value="Bestrophin_2"/>
    <property type="match status" value="1"/>
</dbReference>
<dbReference type="GO" id="GO:0005886">
    <property type="term" value="C:plasma membrane"/>
    <property type="evidence" value="ECO:0007669"/>
    <property type="project" value="UniProtKB-SubCell"/>
</dbReference>
<evidence type="ECO:0000256" key="7">
    <source>
        <dbReference type="ARBA" id="ARBA00023136"/>
    </source>
</evidence>
<evidence type="ECO:0000256" key="4">
    <source>
        <dbReference type="ARBA" id="ARBA00022692"/>
    </source>
</evidence>
<keyword evidence="2" id="KW-0813">Transport</keyword>
<gene>
    <name evidence="9" type="ORF">Fcan01_10697</name>
</gene>
<evidence type="ECO:0000313" key="9">
    <source>
        <dbReference type="EMBL" id="OXA53807.1"/>
    </source>
</evidence>
<feature type="transmembrane region" description="Helical" evidence="8">
    <location>
        <begin position="307"/>
        <end position="328"/>
    </location>
</feature>
<keyword evidence="10" id="KW-1185">Reference proteome</keyword>
<comment type="subcellular location">
    <subcellularLocation>
        <location evidence="1">Cell membrane</location>
        <topology evidence="1">Multi-pass membrane protein</topology>
    </subcellularLocation>
</comment>
<keyword evidence="6" id="KW-0406">Ion transport</keyword>
<evidence type="ECO:0000256" key="3">
    <source>
        <dbReference type="ARBA" id="ARBA00022475"/>
    </source>
</evidence>
<dbReference type="InterPro" id="IPR044669">
    <property type="entry name" value="YneE/VCCN1/2-like"/>
</dbReference>
<dbReference type="OMA" id="VYSEHPL"/>
<evidence type="ECO:0000256" key="6">
    <source>
        <dbReference type="ARBA" id="ARBA00023065"/>
    </source>
</evidence>
<evidence type="ECO:0000256" key="2">
    <source>
        <dbReference type="ARBA" id="ARBA00022448"/>
    </source>
</evidence>
<reference evidence="9 10" key="1">
    <citation type="submission" date="2015-12" db="EMBL/GenBank/DDBJ databases">
        <title>The genome of Folsomia candida.</title>
        <authorList>
            <person name="Faddeeva A."/>
            <person name="Derks M.F."/>
            <person name="Anvar Y."/>
            <person name="Smit S."/>
            <person name="Van Straalen N."/>
            <person name="Roelofs D."/>
        </authorList>
    </citation>
    <scope>NUCLEOTIDE SEQUENCE [LARGE SCALE GENOMIC DNA]</scope>
    <source>
        <strain evidence="9 10">VU population</strain>
        <tissue evidence="9">Whole body</tissue>
    </source>
</reference>
<dbReference type="PANTHER" id="PTHR33281:SF19">
    <property type="entry name" value="VOLTAGE-DEPENDENT ANION CHANNEL-FORMING PROTEIN YNEE"/>
    <property type="match status" value="1"/>
</dbReference>
<proteinExistence type="predicted"/>
<dbReference type="AlphaFoldDB" id="A0A226E9S8"/>
<keyword evidence="4 8" id="KW-0812">Transmembrane</keyword>
<accession>A0A226E9S8</accession>